<dbReference type="InterPro" id="IPR008311">
    <property type="entry name" value="UCP028101"/>
</dbReference>
<feature type="chain" id="PRO_5046071376" description="DUF1513 domain-containing protein" evidence="1">
    <location>
        <begin position="28"/>
        <end position="368"/>
    </location>
</feature>
<dbReference type="InterPro" id="IPR015943">
    <property type="entry name" value="WD40/YVTN_repeat-like_dom_sf"/>
</dbReference>
<dbReference type="InterPro" id="IPR011044">
    <property type="entry name" value="Quino_amine_DH_bsu"/>
</dbReference>
<accession>A0ABS4EJI4</accession>
<evidence type="ECO:0000313" key="2">
    <source>
        <dbReference type="EMBL" id="MBP1857991.1"/>
    </source>
</evidence>
<dbReference type="SUPFAM" id="SSF50969">
    <property type="entry name" value="YVTN repeat-like/Quinoprotein amine dehydrogenase"/>
    <property type="match status" value="1"/>
</dbReference>
<organism evidence="2 3">
    <name type="scientific">Rhizobium herbae</name>
    <dbReference type="NCBI Taxonomy" id="508661"/>
    <lineage>
        <taxon>Bacteria</taxon>
        <taxon>Pseudomonadati</taxon>
        <taxon>Pseudomonadota</taxon>
        <taxon>Alphaproteobacteria</taxon>
        <taxon>Hyphomicrobiales</taxon>
        <taxon>Rhizobiaceae</taxon>
        <taxon>Rhizobium/Agrobacterium group</taxon>
        <taxon>Rhizobium</taxon>
    </lineage>
</organism>
<dbReference type="RefSeq" id="WP_209849861.1">
    <property type="nucleotide sequence ID" value="NZ_JAGGJV010000002.1"/>
</dbReference>
<dbReference type="EMBL" id="JAGGJV010000002">
    <property type="protein sequence ID" value="MBP1857991.1"/>
    <property type="molecule type" value="Genomic_DNA"/>
</dbReference>
<evidence type="ECO:0000256" key="1">
    <source>
        <dbReference type="SAM" id="SignalP"/>
    </source>
</evidence>
<gene>
    <name evidence="2" type="ORF">J2Z75_001487</name>
</gene>
<sequence>MAYRNIPTSQILTDRRTFLTMAGAAWAAALAPEAAFALARTDAIYASAFMAPDGSYGVATLTEAGEIIERVPLPARAHGMTWSPVTNRAVAFARRPGTYAMIFAPDDSVEPVVITSIEGRHFYGHGCFSADGRLLYATENDFANNRGMIGVYDGTNNFARIGEFPSYGIGPHDMTLAQDGKMLVVANGGIETHPDFGRTKLNLDHMEPSLALIDTANGALIERHAMPDNLRQLSTRHVDIDADGKVWFACQYEGARNDLPPLAGSFSRGEDIRFVDLPEETTLALANYVGAIAVNRREGLIGLTSPKGGTAVTIDAKTGKVVRQDSLADAAGIAPSAHGFVASSYSGQFGETQSRVAWDQHIVGIGKL</sequence>
<name>A0ABS4EJI4_9HYPH</name>
<keyword evidence="3" id="KW-1185">Reference proteome</keyword>
<dbReference type="InterPro" id="IPR006311">
    <property type="entry name" value="TAT_signal"/>
</dbReference>
<dbReference type="Pfam" id="PF07433">
    <property type="entry name" value="DUF1513"/>
    <property type="match status" value="1"/>
</dbReference>
<dbReference type="Proteomes" id="UP000823786">
    <property type="component" value="Unassembled WGS sequence"/>
</dbReference>
<evidence type="ECO:0008006" key="4">
    <source>
        <dbReference type="Google" id="ProtNLM"/>
    </source>
</evidence>
<comment type="caution">
    <text evidence="2">The sequence shown here is derived from an EMBL/GenBank/DDBJ whole genome shotgun (WGS) entry which is preliminary data.</text>
</comment>
<evidence type="ECO:0000313" key="3">
    <source>
        <dbReference type="Proteomes" id="UP000823786"/>
    </source>
</evidence>
<protein>
    <recommendedName>
        <fullName evidence="4">DUF1513 domain-containing protein</fullName>
    </recommendedName>
</protein>
<dbReference type="Gene3D" id="2.130.10.10">
    <property type="entry name" value="YVTN repeat-like/Quinoprotein amine dehydrogenase"/>
    <property type="match status" value="1"/>
</dbReference>
<dbReference type="PROSITE" id="PS51318">
    <property type="entry name" value="TAT"/>
    <property type="match status" value="1"/>
</dbReference>
<feature type="signal peptide" evidence="1">
    <location>
        <begin position="1"/>
        <end position="27"/>
    </location>
</feature>
<dbReference type="PIRSF" id="PIRSF028101">
    <property type="entry name" value="UCP028101"/>
    <property type="match status" value="1"/>
</dbReference>
<proteinExistence type="predicted"/>
<keyword evidence="1" id="KW-0732">Signal</keyword>
<reference evidence="2 3" key="1">
    <citation type="submission" date="2021-03" db="EMBL/GenBank/DDBJ databases">
        <title>Genomic Encyclopedia of Type Strains, Phase IV (KMG-IV): sequencing the most valuable type-strain genomes for metagenomic binning, comparative biology and taxonomic classification.</title>
        <authorList>
            <person name="Goeker M."/>
        </authorList>
    </citation>
    <scope>NUCLEOTIDE SEQUENCE [LARGE SCALE GENOMIC DNA]</scope>
    <source>
        <strain evidence="2 3">DSM 26427</strain>
    </source>
</reference>